<dbReference type="FunFam" id="3.30.300.30:FF:000010">
    <property type="entry name" value="Enterobactin synthetase component F"/>
    <property type="match status" value="5"/>
</dbReference>
<dbReference type="CDD" id="cd19543">
    <property type="entry name" value="DCL_NRPS"/>
    <property type="match status" value="1"/>
</dbReference>
<dbReference type="GO" id="GO:0008610">
    <property type="term" value="P:lipid biosynthetic process"/>
    <property type="evidence" value="ECO:0007669"/>
    <property type="project" value="UniProtKB-ARBA"/>
</dbReference>
<dbReference type="PROSITE" id="PS50075">
    <property type="entry name" value="CARRIER"/>
    <property type="match status" value="5"/>
</dbReference>
<dbReference type="SMART" id="SM01294">
    <property type="entry name" value="PKS_PP_betabranch"/>
    <property type="match status" value="1"/>
</dbReference>
<dbReference type="FunFam" id="3.40.50.12780:FF:000012">
    <property type="entry name" value="Non-ribosomal peptide synthetase"/>
    <property type="match status" value="5"/>
</dbReference>
<dbReference type="InterPro" id="IPR001242">
    <property type="entry name" value="Condensation_dom"/>
</dbReference>
<dbReference type="SUPFAM" id="SSF52777">
    <property type="entry name" value="CoA-dependent acyltransferases"/>
    <property type="match status" value="12"/>
</dbReference>
<dbReference type="InterPro" id="IPR036736">
    <property type="entry name" value="ACP-like_sf"/>
</dbReference>
<organism evidence="8 9">
    <name type="scientific">Mycobacterium angelicum</name>
    <dbReference type="NCBI Taxonomy" id="470074"/>
    <lineage>
        <taxon>Bacteria</taxon>
        <taxon>Bacillati</taxon>
        <taxon>Actinomycetota</taxon>
        <taxon>Actinomycetes</taxon>
        <taxon>Mycobacteriales</taxon>
        <taxon>Mycobacteriaceae</taxon>
        <taxon>Mycobacterium</taxon>
    </lineage>
</organism>
<feature type="domain" description="Carrier" evidence="7">
    <location>
        <begin position="4597"/>
        <end position="4672"/>
    </location>
</feature>
<comment type="similarity">
    <text evidence="2">Belongs to the ATP-dependent AMP-binding enzyme family.</text>
</comment>
<dbReference type="InterPro" id="IPR020806">
    <property type="entry name" value="PKS_PP-bd"/>
</dbReference>
<dbReference type="GO" id="GO:0005829">
    <property type="term" value="C:cytosol"/>
    <property type="evidence" value="ECO:0007669"/>
    <property type="project" value="TreeGrafter"/>
</dbReference>
<dbReference type="FunFam" id="1.10.1200.10:FF:000016">
    <property type="entry name" value="Non-ribosomal peptide synthase"/>
    <property type="match status" value="1"/>
</dbReference>
<feature type="domain" description="Carrier" evidence="7">
    <location>
        <begin position="5649"/>
        <end position="5724"/>
    </location>
</feature>
<dbReference type="CDD" id="cd19540">
    <property type="entry name" value="LCL_NRPS-like"/>
    <property type="match status" value="3"/>
</dbReference>
<dbReference type="Pfam" id="PF00668">
    <property type="entry name" value="Condensation"/>
    <property type="match status" value="6"/>
</dbReference>
<dbReference type="InterPro" id="IPR001031">
    <property type="entry name" value="Thioesterase"/>
</dbReference>
<evidence type="ECO:0000313" key="9">
    <source>
        <dbReference type="Proteomes" id="UP000192284"/>
    </source>
</evidence>
<keyword evidence="3" id="KW-0596">Phosphopantetheine</keyword>
<dbReference type="Pfam" id="PF00550">
    <property type="entry name" value="PP-binding"/>
    <property type="match status" value="5"/>
</dbReference>
<dbReference type="Gene3D" id="1.10.1200.10">
    <property type="entry name" value="ACP-like"/>
    <property type="match status" value="4"/>
</dbReference>
<evidence type="ECO:0000313" key="8">
    <source>
        <dbReference type="EMBL" id="ORA19176.1"/>
    </source>
</evidence>
<dbReference type="Proteomes" id="UP000192284">
    <property type="component" value="Unassembled WGS sequence"/>
</dbReference>
<dbReference type="PROSITE" id="PS00455">
    <property type="entry name" value="AMP_BINDING"/>
    <property type="match status" value="5"/>
</dbReference>
<dbReference type="InterPro" id="IPR009081">
    <property type="entry name" value="PP-bd_ACP"/>
</dbReference>
<evidence type="ECO:0000256" key="6">
    <source>
        <dbReference type="ARBA" id="ARBA00023194"/>
    </source>
</evidence>
<evidence type="ECO:0000256" key="4">
    <source>
        <dbReference type="ARBA" id="ARBA00022553"/>
    </source>
</evidence>
<dbReference type="InterPro" id="IPR000873">
    <property type="entry name" value="AMP-dep_synth/lig_dom"/>
</dbReference>
<dbReference type="GO" id="GO:0044550">
    <property type="term" value="P:secondary metabolite biosynthetic process"/>
    <property type="evidence" value="ECO:0007669"/>
    <property type="project" value="UniProtKB-ARBA"/>
</dbReference>
<evidence type="ECO:0000256" key="3">
    <source>
        <dbReference type="ARBA" id="ARBA00022450"/>
    </source>
</evidence>
<dbReference type="InterPro" id="IPR045851">
    <property type="entry name" value="AMP-bd_C_sf"/>
</dbReference>
<dbReference type="GO" id="GO:0003824">
    <property type="term" value="F:catalytic activity"/>
    <property type="evidence" value="ECO:0007669"/>
    <property type="project" value="InterPro"/>
</dbReference>
<dbReference type="Gene3D" id="3.30.559.10">
    <property type="entry name" value="Chloramphenicol acetyltransferase-like domain"/>
    <property type="match status" value="6"/>
</dbReference>
<feature type="domain" description="Carrier" evidence="7">
    <location>
        <begin position="2018"/>
        <end position="2093"/>
    </location>
</feature>
<dbReference type="PROSITE" id="PS00012">
    <property type="entry name" value="PHOSPHOPANTETHEINE"/>
    <property type="match status" value="5"/>
</dbReference>
<dbReference type="Gene3D" id="3.40.50.1820">
    <property type="entry name" value="alpha/beta hydrolase"/>
    <property type="match status" value="1"/>
</dbReference>
<dbReference type="Pfam" id="PF00975">
    <property type="entry name" value="Thioesterase"/>
    <property type="match status" value="1"/>
</dbReference>
<dbReference type="InterPro" id="IPR006162">
    <property type="entry name" value="Ppantetheine_attach_site"/>
</dbReference>
<keyword evidence="6" id="KW-0045">Antibiotic biosynthesis</keyword>
<feature type="domain" description="Carrier" evidence="7">
    <location>
        <begin position="963"/>
        <end position="1038"/>
    </location>
</feature>
<gene>
    <name evidence="8" type="ORF">BST12_17870</name>
</gene>
<evidence type="ECO:0000256" key="2">
    <source>
        <dbReference type="ARBA" id="ARBA00006432"/>
    </source>
</evidence>
<dbReference type="CDD" id="cd17643">
    <property type="entry name" value="A_NRPS_Cytc1-like"/>
    <property type="match status" value="1"/>
</dbReference>
<dbReference type="FunFam" id="3.30.559.10:FF:000012">
    <property type="entry name" value="Non-ribosomal peptide synthetase"/>
    <property type="match status" value="1"/>
</dbReference>
<evidence type="ECO:0000259" key="7">
    <source>
        <dbReference type="PROSITE" id="PS50075"/>
    </source>
</evidence>
<dbReference type="Gene3D" id="3.30.559.30">
    <property type="entry name" value="Nonribosomal peptide synthetase, condensation domain"/>
    <property type="match status" value="6"/>
</dbReference>
<dbReference type="InterPro" id="IPR010071">
    <property type="entry name" value="AA_adenyl_dom"/>
</dbReference>
<dbReference type="GO" id="GO:0043041">
    <property type="term" value="P:amino acid activation for nonribosomal peptide biosynthetic process"/>
    <property type="evidence" value="ECO:0007669"/>
    <property type="project" value="TreeGrafter"/>
</dbReference>
<dbReference type="UniPathway" id="UPA00011"/>
<dbReference type="FunFam" id="1.10.1200.10:FF:000005">
    <property type="entry name" value="Nonribosomal peptide synthetase 1"/>
    <property type="match status" value="4"/>
</dbReference>
<dbReference type="InterPro" id="IPR025110">
    <property type="entry name" value="AMP-bd_C"/>
</dbReference>
<feature type="domain" description="Carrier" evidence="7">
    <location>
        <begin position="3071"/>
        <end position="3145"/>
    </location>
</feature>
<dbReference type="Gene3D" id="3.40.50.980">
    <property type="match status" value="4"/>
</dbReference>
<dbReference type="PANTHER" id="PTHR45527">
    <property type="entry name" value="NONRIBOSOMAL PEPTIDE SYNTHETASE"/>
    <property type="match status" value="1"/>
</dbReference>
<dbReference type="Pfam" id="PF13193">
    <property type="entry name" value="AMP-binding_C"/>
    <property type="match status" value="5"/>
</dbReference>
<dbReference type="EMBL" id="MVHE01000031">
    <property type="protein sequence ID" value="ORA19176.1"/>
    <property type="molecule type" value="Genomic_DNA"/>
</dbReference>
<dbReference type="GO" id="GO:0031177">
    <property type="term" value="F:phosphopantetheine binding"/>
    <property type="evidence" value="ECO:0007669"/>
    <property type="project" value="InterPro"/>
</dbReference>
<accession>A0A1W9ZNR7</accession>
<dbReference type="NCBIfam" id="NF003417">
    <property type="entry name" value="PRK04813.1"/>
    <property type="match status" value="5"/>
</dbReference>
<dbReference type="GO" id="GO:0017000">
    <property type="term" value="P:antibiotic biosynthetic process"/>
    <property type="evidence" value="ECO:0007669"/>
    <property type="project" value="UniProtKB-KW"/>
</dbReference>
<dbReference type="InterPro" id="IPR029058">
    <property type="entry name" value="AB_hydrolase_fold"/>
</dbReference>
<reference evidence="8 9" key="1">
    <citation type="submission" date="2017-02" db="EMBL/GenBank/DDBJ databases">
        <title>The new phylogeny of genus Mycobacterium.</title>
        <authorList>
            <person name="Tortoli E."/>
            <person name="Trovato A."/>
            <person name="Cirillo D.M."/>
        </authorList>
    </citation>
    <scope>NUCLEOTIDE SEQUENCE [LARGE SCALE GENOMIC DNA]</scope>
    <source>
        <strain evidence="8 9">DSM 45057</strain>
    </source>
</reference>
<dbReference type="Gene3D" id="2.30.38.10">
    <property type="entry name" value="Luciferase, Domain 3"/>
    <property type="match status" value="2"/>
</dbReference>
<dbReference type="Gene3D" id="3.30.300.30">
    <property type="match status" value="5"/>
</dbReference>
<dbReference type="NCBIfam" id="TIGR01733">
    <property type="entry name" value="AA-adenyl-dom"/>
    <property type="match status" value="5"/>
</dbReference>
<comment type="caution">
    <text evidence="8">The sequence shown here is derived from an EMBL/GenBank/DDBJ whole genome shotgun (WGS) entry which is preliminary data.</text>
</comment>
<comment type="cofactor">
    <cofactor evidence="1">
        <name>pantetheine 4'-phosphate</name>
        <dbReference type="ChEBI" id="CHEBI:47942"/>
    </cofactor>
</comment>
<dbReference type="SMART" id="SM00823">
    <property type="entry name" value="PKS_PP"/>
    <property type="match status" value="5"/>
</dbReference>
<dbReference type="InterPro" id="IPR020845">
    <property type="entry name" value="AMP-binding_CS"/>
</dbReference>
<dbReference type="SUPFAM" id="SSF56801">
    <property type="entry name" value="Acetyl-CoA synthetase-like"/>
    <property type="match status" value="5"/>
</dbReference>
<keyword evidence="9" id="KW-1185">Reference proteome</keyword>
<dbReference type="Pfam" id="PF00501">
    <property type="entry name" value="AMP-binding"/>
    <property type="match status" value="5"/>
</dbReference>
<dbReference type="SUPFAM" id="SSF53474">
    <property type="entry name" value="alpha/beta-Hydrolases"/>
    <property type="match status" value="1"/>
</dbReference>
<name>A0A1W9ZNR7_MYCAN</name>
<dbReference type="InterPro" id="IPR010060">
    <property type="entry name" value="NRPS_synth"/>
</dbReference>
<keyword evidence="5" id="KW-0677">Repeat</keyword>
<evidence type="ECO:0000256" key="1">
    <source>
        <dbReference type="ARBA" id="ARBA00001957"/>
    </source>
</evidence>
<dbReference type="NCBIfam" id="TIGR01720">
    <property type="entry name" value="NRPS-para261"/>
    <property type="match status" value="1"/>
</dbReference>
<dbReference type="InterPro" id="IPR042099">
    <property type="entry name" value="ANL_N_sf"/>
</dbReference>
<evidence type="ECO:0000256" key="5">
    <source>
        <dbReference type="ARBA" id="ARBA00022737"/>
    </source>
</evidence>
<dbReference type="InterPro" id="IPR023213">
    <property type="entry name" value="CAT-like_dom_sf"/>
</dbReference>
<keyword evidence="4" id="KW-0597">Phosphoprotein</keyword>
<dbReference type="SUPFAM" id="SSF47336">
    <property type="entry name" value="ACP-like"/>
    <property type="match status" value="5"/>
</dbReference>
<protein>
    <recommendedName>
        <fullName evidence="7">Carrier domain-containing protein</fullName>
    </recommendedName>
</protein>
<sequence>MTETSNEVVGIQDVMVLSPLQQGLFALAQASQRPSEDPYTISIGIDVSGSLDTELLRNCALTMLKRHPNLRARFVGRTLAHPVQVVPSEVDLAWQHVVATPETAAACEAAEQERGFDLEKGPPVRFLLIELPDARWRFNIVAHHIVIGGWSIAVFLEELLSLYQSGGAVDSLPPPPRPWRDFIGWLAGYDVAKGEQQWREHLVGLDGPTLVSAGPADDHAQSGGKPDRVVVSLDQQTTTRLVDAARSRGVTLNTLTQVAWALLLSVLTDRRDVVFGVTVSTRPAELAGVESMVGLFVNTVPLRVRLDPKTTVAQQCASIQRDAARLRGHAYLTHSQIRALAGVGELFDSVIAFENFPSAGLFGGRQLSNGTVTFHSPSALSRAHFPVGIIVEHIGDRLKLTIEAPADAVGFTADTLGSRLFSTMQRLVEMWDRPLREVSVLFDGQPGSVAAEQAYLDRIGNRAALSQPGSAVSIPALFAAQVQRTPEAPALTHAGQTWTYRELDEATNRLAHNLVGAGVGPGDVVALLLERSAQAIMAIVAVLKSGAAYLPLDPNHPDARIDFMLGDAAPAAAISNAPLAGRLAGHQMTVIDIDDPAVGNCYPAHALPQPRPENIAYILYTSGTTGTPKGVAICHHNITQLFTSETSFAPSAGQTVTQCSSYGFDLSLFEIMGALLHGGRLVVVPDAITRSPAEFHDLLVTEQVGVLTQTPSAVSALSTEGLDSTTLVLGGEACTGEVVDRWAPGRVLVNQYGPTETTMYVAMSTPLVAGSGIAPIGSPVPRAALFVLDAWLRPVPAGVVGELYVAGAGVGYGYWRRAGLTGTRFVACPFGTRGTRMYRTGDLVRWGADGQLVYLGRADEQVKIRGHRIELGEVQAALAGLDGVEQAAVIARQDRPGDKRLVGYVTGTVDVIGIRAALADRLPQYMVPAAVVALDELPLTLNGKLDVRALPAPQFGESDRYRAPANAVEEILAGIYAQVLGLERVGIDDSFFDLGGDSLSAMRVVSAVNKSLDADLAVRVLFESPTVARLAARVGGMSGGRTPLVGRPRPAVIPLSFTQSRLWFLHQLEGPSPIYNMSWVLRFRGELDSAALGQALADVVARHESLRTIFVASDGVAQQVVLPAERADFGWQIVDATAWSSGRLQEAIEEHARYGFDLATEIPLQAKLFRVAEQEHELALVAHHIAADGWSLAPLTAHLGEAYASRRANQAPDWAELAVQYIDYTLWQRENLGEITDSESGAAAQLAYWVQTLGGMSERLELPTDRPYPRVADHRGDAVVVQWPAQLQQQVARVARQHNATSFMVFQTALTALLSKLCAANDVAVGFAAAGRDDPALDELVGFFVNTLVLRVEVAGDPTFAELLAQVRAQSLAAFEHQDVPFEVLVDRLNPTRSLTHHPLIQVMSTWQNFARTGDPAGRSTLDGLEVTPVPVHTHSARMDLVFSLGEQFTEGGETAGIGGAVEFRTDVFDAASIQTLINRLQRALGQLAADPQQRLSSIDLLDEAEHARLDEIGNRAVLSAPFAGASIPERIAAHVARTPQQVAVRFDGDQWTYRELDDAANRLAHLLIGSGVRPGDVVAMLLPRSANAITAILAVLKTGAAYLPIDTALPQARVDFMIGDAAPVAAITSAELAGRFDGHRLRVIDIDDPAVATSYPAHALPHPGPDNVAHIIYTSGTTGVPKGVAVTHRNIVQLFGALDGRLVPAPEHVWSQCHSYAFDYSSWEIWGALLHGGRLVVIPEAVTRSSDDLHALLVAEGVNVLSQTPSAVRGLATQGLEAAALVIAAEPCPAEVVDRWAPGRLMVNAYGPTETTIYATMSAPLAAGSGTPPIGSPVLGAALFVLDPSLRPVPAGVVGELYVAGRGVGCGYWRRPGLTASRFVACPFGGVGERMYRTGDLVRWGADGQLVYAGRADEQVKVRGYRIELGEVQAALAAVTGVQQAVVIAREDRPGDKRLVGYVVGDVDMSGIRAVLAERLPAYMVPAAVVAIDALPLTINGKLDVRALPAPEFGDADRYRAPAGLVEEAVAGTFGQVLGLDRVGVDDSFFDLGGDSLSAMRLIAAVNKSLDADLSVRVLFESPTVAALARCVDRGSGSRVPLVAGPRPAVIPLSFAQSRLWFLDQLEGPSPIYNLAWVARLRGQLDEDALGAAVADVVGRHETLRTVFVATDGVASQLVLPAQRVDFGWDVIDATGWPADQLRAAVEAAVRYEFDLATQIPLQARLFRVAGDEHVLALTVHHIAADGWSLAPLMNDLGAAYADRCAGRAPDWAPLAVQYVDYTLWQRATLGELSDSDSGAAAQLDYWVKALAGMPERLELPTDRPYPRVADHRGGSVEVDWPAQLQAQVARIAREHDATSFMVVQAALTALLSKLCATSDVAVGFAAAGRGDPALDALVGFFVNTLVLRVDVDGDASFAELLAQVRKRSLAAFEHQDVPFEVLVDKLNPVRSLTHHPLIQVMLAWQNFARQQDDLARSALGDLEVIPEPVHTDSARMDLVVSLAERFTETGEPAGIGGGVEFRTDVFDAASIEKLIQRLERMLVVLTADPQQRLSAVDLVDDAERAQLDEMGHRAALSAPGASKSIPELFDAQVQRTPDAPALVYADQSWTYRELDEAANRLAHVLVSHGARPGTVVALLLDRSAQAIIAVTAVLKTGAAYLPIDPNHPDSRIDFMVGDAAPVVAVSTSKLAGRLDGHALTVVDIDDALSAATPGGGLPFPAADNIAYLIYTSGTTGVPKGVAITHRNLTELVGVPTAFTPTAGQTVTQWHSYGFDVSVWEVWGALLNGARLVVVPDAVSRSPEDLHALLVAENVDVLCHTPSAAGSLAPEGLESTTLLVAGEACPTELADRYAPGRVLINAYGPTETTIYVTMSKPLVAGSGATPIGAPVPGAGLFVLDPWLRPVPPGVVGELYVAGAGVGCGYWRRSALTAARFVACQFGTPGARMYRTGDLVRWGADGQLVYLGRTDEQVKIRGYRIELGEVAAVLSQLDGVDRAVVIAREDRPGDKRLVGYITGAADVNEIRTLLAERLPKYMVPAAVVALDELPLTLNGKLDVRALPAPQYGDADKYRAPANAVEEVLAGIYAEVLGLDRVGVDESFFDLGGDSISAIQVVARARAAGVVCRPRDLFTEQTVAGVARVATTADARDGIEVDDDDDGAYQVPATPVIRWLESLESLGGPVEQFNQATLLQAPAGVGAHDVVVLLQALVDRHATLRMRVTDDGAGGWSLWVSEPGSVDVADCVHSVAELTEEALAQARARLDPRAGVLLSALWSAPSAQLVLVIHHLAVDAVSWRILLDDLNSAWNQHRAGQRVKFSTRGTSFRRWASVLAEHARHDAVIGQAGAWKQAASAPAALPAVDPAADTFATASYMSTDLDVDTTRMLLGEVPSAFHAGVQDILLIAFRLAWAEFLGTGAMPIGIDVEGHGRNEELVPGIDLSHTVGWFTTKYPVALSAGALSWQQVAAGDAALGATVKDAKEQLRALPDGLTYGLLRYLNDEVGLTCGDPAIGFNYLGRMGVQTTQTPATDDTWRIGPWHSSFADNSNAGSPMPLMHTVDLNAVAIDTGDGPQLHAEWTWAAGKLDRDQIERVSRLWFEALRGICAHVGRGGGGLTPSDVVPARVSQRQLDEIERQYPIVDVLPLTPLQQGLLFHAASAGHSDADQDDPYAVQLDLTISGPLDADRLRGAMQQVLSRHPHLAARFFWQQADQPLQVILRDPEMPWRYVELADGIDAAEQARQVQELSAAERAAVCDIAGELPLRAALIRTGPQQHRFVLTNHHIVLDGWSVPVLMHEIFAGYAGESLPKPVPYRKFVSWLADRDLDAARAAWAAVFAGFDAPTLVGPPDRLGLGNRGVEWFRIPADTTDAVTALARSCRTTVNTVLQAGWAQVLMSLTGHHDVAFGTTAASRPAEIESAESMVGLLINTVPVRARIELFTNTVDLLDQLSGAHSETVEHQHLALSEIQRITGQEALFDSLFVYENYPIDDVATLSVGDLSIAEGASRERTHYPLTVQAVPGREVGLRVEFRTDVFDSVIVQRMAERFVRVLAAMTANPERPLCSTDVLGALEHAELHRWGNREMLRQPVVPSASLPALFAGHAARTPEATAIVYEGRSWTYRELDEATNRLAHKLVAAGVRSGDVVALLLDRTYQSVAAILAVLKTGAAYLPIDPNHPDSRIAFVVGDAAPVAVLSTAALAGRLQGRNLTVIDVDDPAIDAQPSTSLPYPAADNIAYILYTSGTTGVPKGVAISHQNVTDLFDCRDWDMIPAWPGTVWPHCHSYGFDVSVFEIWGAFLHGGRLVVIPEATTRSSADLLALLVAEKVNVLTQTPSAFYNLIAADAAQPELGRQLELDAVVWGGEALEPQRLQPWLQNHPTRPQLINMYGITETTVHASFREILEPDTHSGVSPIGVPLSGAAFFVLDAWLRPVPVGVVGELYVAGRGVGCGYWRRPGLTSSRFVACPFEVPGGRMYRSGDLVRWNADGQLVYMGRADEQVKIRGYRIELGEVQAALAAVAGVQQAAVIARRDSGEDKLLVGYVVGDVDAAEVRGVLAERLPVYMVPAAVVRVDKLPLTINGKLDVRALPAPEFGAVDRYKAPTNAVEEAVAAVYAQMLGLDRVGIDESFFDLGGDSLSAMRLIAAVNKALDSDLSVRVLFESPTVAGLAESVGGGTGARVPLVAGPRPAAIPLSYAQSRLWFLDQLEGPSPIYNMAWVLRLRGGLDADALGAAISDVVSRHESLRTVIVSADGIASQVVLPAEGLDFGWQIVDAAAWPEAALDEAMADLARYEFDLSADIPLRAKLFRVADDEHLLALVVHHIAADGWSLAPLMGDLGVAYASRCAGGEPGWAPLAVQYVDYALWQRANLGELADSDSGAGAQIAYWVKALAGMPERLELPTDRPYPRVADHRGASVEVDWPAQLQAQIARVAREHDATSFMVVQAALTALLSKLCATSDVAVGFAAAGRDDPALDALVGFFVNTLVLRVQVDGELSFADLLAQVRTQSLAAFEHQDVPFEVLVDKLNPVRSLTHHPLIQVLLAWQNFARQHGNLAGRTLNGVEVTPEPVHTHSARMDLVFSLVEQFTETGEAAGIGGAVEFRTDVFDASSIEKLLARLEHMLLLLTADPSQRLSAVDLLDDAERARLDEMGHRAVLSAPVAAVSIPELFGAQVLRTPDAPALTYAGQSWTYRELDEAANRLAHVLVSHGARPGTVVALLLERSAQAIVAITAVLKTGAAYLPIDPNHPDTRIAFLVDDAAPVAALTTAALAGQLAGHNLAVIDVDDPAVGGRPSTGLPYPAADNLAYILYTSGTTGVPKGVGISHRNITQLFTAPASFAPTTGQTVSQWHSYGFDVSVWEICNALLRGGRLVVVPEAITRSPVELHDLLVRERVDVLSQTPSAAMGLSPTGLESTALVVAGEACPPELVDQWAPGRVMINAYGPTETWYTSMSAPLVAGSGVAPIGAPVSGAALFVLDGWLRPVPPGVVGELYVAGAGVGCGYWRRGALTGSRFVACPFGEPGARMYRTGDLVRWGADEQLVYVGRADGQVKIRGYRIEPGEVAAALSQLDGVEQAAVVAREDRPGDKRLVGYITGTADVTKLRSLLADRLPQYMVPAAVVALDELPLTLNGKLDIRALPVPQYGDDDNYRAPANAVEEVIAGIYAQVLGLDRVGADDSFFDLGGDSLLAIRAIAAINKGLSADLSVRIMFEAPTVASLSQRLGSADSSVAVIPIEVLKQGDGLPLFCLPPGGGLSWPYRNLSAYVDSSIIGFQLPPEGESAPTSVREMAQYYADTIQELDAEGPYNLIGWSFGAIVAHQLAIELRRRGREVRRLVVLDPILTFDADGPEKAIAESDPVAESYVLGRFLEMNRIPCDEQGEPLTYEQVEALFEEYGAPDFPLPPKNIVKILVKNLNTSIRLQSQHIPDVFDGDMLIFSEKRPDGSMLQPTWQAYVAGNVTEHSVECTHEEMLNTESVKLFGDQLADYLR</sequence>
<proteinExistence type="inferred from homology"/>
<dbReference type="Gene3D" id="3.40.50.12780">
    <property type="entry name" value="N-terminal domain of ligase-like"/>
    <property type="match status" value="3"/>
</dbReference>
<dbReference type="PANTHER" id="PTHR45527:SF1">
    <property type="entry name" value="FATTY ACID SYNTHASE"/>
    <property type="match status" value="1"/>
</dbReference>
<dbReference type="GO" id="GO:0072330">
    <property type="term" value="P:monocarboxylic acid biosynthetic process"/>
    <property type="evidence" value="ECO:0007669"/>
    <property type="project" value="UniProtKB-ARBA"/>
</dbReference>
<dbReference type="FunFam" id="3.40.50.980:FF:000001">
    <property type="entry name" value="Non-ribosomal peptide synthetase"/>
    <property type="match status" value="5"/>
</dbReference>